<feature type="compositionally biased region" description="Basic and acidic residues" evidence="1">
    <location>
        <begin position="332"/>
        <end position="343"/>
    </location>
</feature>
<keyword evidence="3" id="KW-1185">Reference proteome</keyword>
<dbReference type="Gene3D" id="3.10.450.50">
    <property type="match status" value="1"/>
</dbReference>
<dbReference type="InterPro" id="IPR004027">
    <property type="entry name" value="SEC_C_motif"/>
</dbReference>
<dbReference type="Proteomes" id="UP001151081">
    <property type="component" value="Unassembled WGS sequence"/>
</dbReference>
<evidence type="ECO:0000256" key="1">
    <source>
        <dbReference type="SAM" id="MobiDB-lite"/>
    </source>
</evidence>
<dbReference type="SUPFAM" id="SSF103642">
    <property type="entry name" value="Sec-C motif"/>
    <property type="match status" value="1"/>
</dbReference>
<evidence type="ECO:0000313" key="3">
    <source>
        <dbReference type="Proteomes" id="UP001151081"/>
    </source>
</evidence>
<feature type="region of interest" description="Disordered" evidence="1">
    <location>
        <begin position="332"/>
        <end position="371"/>
    </location>
</feature>
<sequence length="371" mass="41072">MAKIGRNESCPCGSGRKYKKCCVATAAAAYTAADRVSALGRLLDSVDEDDLEGSREGFWGDLVPLRDKYEDAILHDMAECAFQWWLFFDAQNHAGVTLAEHLLEHDRDLRAGERRYLEMGRASAMILYEVVAVEPGACVTVRNVLDGGEVRVRERSASRAVRPWDLVAARVFAQGASGSPEFDGGLLPLPSHLRGALIMDLEKARAELDDADFRTSLAPFFFEVWLTPRMPELVNHDGDRLLFTTGYFDVLDERKLVSELDRAPGLQRDDDAYRWTWIASGEQRAGEVVIASLRIEGERLEIQTNSRERGERARALVEALVGDAVRYRVTKHEDAERGMREASLRGGSASVAQPEAAEPPGQPNGLSGRPS</sequence>
<dbReference type="RefSeq" id="WP_272458976.1">
    <property type="nucleotide sequence ID" value="NZ_JAGTJJ010000021.1"/>
</dbReference>
<organism evidence="2 3">
    <name type="scientific">Polyangium jinanense</name>
    <dbReference type="NCBI Taxonomy" id="2829994"/>
    <lineage>
        <taxon>Bacteria</taxon>
        <taxon>Pseudomonadati</taxon>
        <taxon>Myxococcota</taxon>
        <taxon>Polyangia</taxon>
        <taxon>Polyangiales</taxon>
        <taxon>Polyangiaceae</taxon>
        <taxon>Polyangium</taxon>
    </lineage>
</organism>
<gene>
    <name evidence="2" type="ORF">KEG57_28460</name>
</gene>
<evidence type="ECO:0000313" key="2">
    <source>
        <dbReference type="EMBL" id="MDC3984473.1"/>
    </source>
</evidence>
<comment type="caution">
    <text evidence="2">The sequence shown here is derived from an EMBL/GenBank/DDBJ whole genome shotgun (WGS) entry which is preliminary data.</text>
</comment>
<proteinExistence type="predicted"/>
<protein>
    <submittedName>
        <fullName evidence="2">SEC-C domain-containing protein</fullName>
    </submittedName>
</protein>
<dbReference type="AlphaFoldDB" id="A0A9X4ATQ0"/>
<dbReference type="Pfam" id="PF02810">
    <property type="entry name" value="SEC-C"/>
    <property type="match status" value="1"/>
</dbReference>
<dbReference type="EMBL" id="JAGTJJ010000021">
    <property type="protein sequence ID" value="MDC3984473.1"/>
    <property type="molecule type" value="Genomic_DNA"/>
</dbReference>
<reference evidence="2 3" key="1">
    <citation type="submission" date="2021-04" db="EMBL/GenBank/DDBJ databases">
        <title>Genome analysis of Polyangium sp.</title>
        <authorList>
            <person name="Li Y."/>
            <person name="Wang J."/>
        </authorList>
    </citation>
    <scope>NUCLEOTIDE SEQUENCE [LARGE SCALE GENOMIC DNA]</scope>
    <source>
        <strain evidence="2 3">SDU14</strain>
    </source>
</reference>
<name>A0A9X4ATQ0_9BACT</name>
<accession>A0A9X4ATQ0</accession>